<dbReference type="GO" id="GO:0005739">
    <property type="term" value="C:mitochondrion"/>
    <property type="evidence" value="ECO:0007669"/>
    <property type="project" value="TreeGrafter"/>
</dbReference>
<dbReference type="PANTHER" id="PTHR20863:SF27">
    <property type="entry name" value="ACYL CARRIER PROTEIN"/>
    <property type="match status" value="1"/>
</dbReference>
<dbReference type="Proteomes" id="UP001175271">
    <property type="component" value="Unassembled WGS sequence"/>
</dbReference>
<dbReference type="SUPFAM" id="SSF47336">
    <property type="entry name" value="ACP-like"/>
    <property type="match status" value="1"/>
</dbReference>
<evidence type="ECO:0000256" key="1">
    <source>
        <dbReference type="ARBA" id="ARBA00010930"/>
    </source>
</evidence>
<gene>
    <name evidence="6" type="ORF">QR680_012620</name>
</gene>
<reference evidence="6" key="1">
    <citation type="submission" date="2023-06" db="EMBL/GenBank/DDBJ databases">
        <title>Genomic analysis of the entomopathogenic nematode Steinernema hermaphroditum.</title>
        <authorList>
            <person name="Schwarz E.M."/>
            <person name="Heppert J.K."/>
            <person name="Baniya A."/>
            <person name="Schwartz H.T."/>
            <person name="Tan C.-H."/>
            <person name="Antoshechkin I."/>
            <person name="Sternberg P.W."/>
            <person name="Goodrich-Blair H."/>
            <person name="Dillman A.R."/>
        </authorList>
    </citation>
    <scope>NUCLEOTIDE SEQUENCE</scope>
    <source>
        <strain evidence="6">PS9179</strain>
        <tissue evidence="6">Whole animal</tissue>
    </source>
</reference>
<comment type="function">
    <text evidence="4">Carrier of the growing fatty acid chain in fatty acid biosynthesis.</text>
</comment>
<comment type="caution">
    <text evidence="6">The sequence shown here is derived from an EMBL/GenBank/DDBJ whole genome shotgun (WGS) entry which is preliminary data.</text>
</comment>
<dbReference type="Pfam" id="PF00550">
    <property type="entry name" value="PP-binding"/>
    <property type="match status" value="1"/>
</dbReference>
<protein>
    <recommendedName>
        <fullName evidence="4">Acyl carrier protein</fullName>
    </recommendedName>
</protein>
<keyword evidence="7" id="KW-1185">Reference proteome</keyword>
<keyword evidence="4" id="KW-0276">Fatty acid metabolism</keyword>
<dbReference type="EMBL" id="JAUCMV010000002">
    <property type="protein sequence ID" value="KAK0416667.1"/>
    <property type="molecule type" value="Genomic_DNA"/>
</dbReference>
<dbReference type="PANTHER" id="PTHR20863">
    <property type="entry name" value="ACYL CARRIER PROTEIN"/>
    <property type="match status" value="1"/>
</dbReference>
<dbReference type="HAMAP" id="MF_01217">
    <property type="entry name" value="Acyl_carrier"/>
    <property type="match status" value="1"/>
</dbReference>
<evidence type="ECO:0000259" key="5">
    <source>
        <dbReference type="PROSITE" id="PS50075"/>
    </source>
</evidence>
<dbReference type="InterPro" id="IPR003231">
    <property type="entry name" value="ACP"/>
</dbReference>
<accession>A0AA39I556</accession>
<keyword evidence="4" id="KW-0444">Lipid biosynthesis</keyword>
<evidence type="ECO:0000313" key="7">
    <source>
        <dbReference type="Proteomes" id="UP001175271"/>
    </source>
</evidence>
<feature type="domain" description="Carrier" evidence="5">
    <location>
        <begin position="62"/>
        <end position="140"/>
    </location>
</feature>
<sequence>MLGRAVAVGLRGVASAYLRSSRAAPVVTRFVLPTSSSYLQRQCYSQVHEFGPVDPPKQLTFKEVENRVLKAIRAWDRFPQDRESQLTMDAKFIEDLGLDSLDKVEIVMSLEDEFGFEFPDADADKLKTPRDVFKYICEREDVYE</sequence>
<keyword evidence="2 4" id="KW-0596">Phosphopantetheine</keyword>
<dbReference type="NCBIfam" id="NF002148">
    <property type="entry name" value="PRK00982.1-2"/>
    <property type="match status" value="1"/>
</dbReference>
<evidence type="ECO:0000313" key="6">
    <source>
        <dbReference type="EMBL" id="KAK0416667.1"/>
    </source>
</evidence>
<dbReference type="PROSITE" id="PS50075">
    <property type="entry name" value="CARRIER"/>
    <property type="match status" value="1"/>
</dbReference>
<dbReference type="GO" id="GO:0000036">
    <property type="term" value="F:acyl carrier activity"/>
    <property type="evidence" value="ECO:0007669"/>
    <property type="project" value="TreeGrafter"/>
</dbReference>
<proteinExistence type="inferred from homology"/>
<evidence type="ECO:0000256" key="2">
    <source>
        <dbReference type="ARBA" id="ARBA00022450"/>
    </source>
</evidence>
<dbReference type="AlphaFoldDB" id="A0AA39I556"/>
<dbReference type="InterPro" id="IPR036736">
    <property type="entry name" value="ACP-like_sf"/>
</dbReference>
<organism evidence="6 7">
    <name type="scientific">Steinernema hermaphroditum</name>
    <dbReference type="NCBI Taxonomy" id="289476"/>
    <lineage>
        <taxon>Eukaryota</taxon>
        <taxon>Metazoa</taxon>
        <taxon>Ecdysozoa</taxon>
        <taxon>Nematoda</taxon>
        <taxon>Chromadorea</taxon>
        <taxon>Rhabditida</taxon>
        <taxon>Tylenchina</taxon>
        <taxon>Panagrolaimomorpha</taxon>
        <taxon>Strongyloidoidea</taxon>
        <taxon>Steinernematidae</taxon>
        <taxon>Steinernema</taxon>
    </lineage>
</organism>
<comment type="similarity">
    <text evidence="1">Belongs to the acyl carrier protein (ACP) family.</text>
</comment>
<name>A0AA39I556_9BILA</name>
<evidence type="ECO:0000256" key="3">
    <source>
        <dbReference type="ARBA" id="ARBA00022553"/>
    </source>
</evidence>
<evidence type="ECO:0000256" key="4">
    <source>
        <dbReference type="RuleBase" id="RU000722"/>
    </source>
</evidence>
<dbReference type="NCBIfam" id="TIGR00517">
    <property type="entry name" value="acyl_carrier"/>
    <property type="match status" value="1"/>
</dbReference>
<dbReference type="Gene3D" id="1.10.1200.10">
    <property type="entry name" value="ACP-like"/>
    <property type="match status" value="1"/>
</dbReference>
<keyword evidence="4" id="KW-0275">Fatty acid biosynthesis</keyword>
<keyword evidence="4" id="KW-0443">Lipid metabolism</keyword>
<dbReference type="InterPro" id="IPR009081">
    <property type="entry name" value="PP-bd_ACP"/>
</dbReference>
<keyword evidence="3" id="KW-0597">Phosphoprotein</keyword>
<dbReference type="GO" id="GO:0000035">
    <property type="term" value="F:acyl binding"/>
    <property type="evidence" value="ECO:0007669"/>
    <property type="project" value="TreeGrafter"/>
</dbReference>